<name>A0ABS8W7Z4_9GAMM</name>
<dbReference type="Gene3D" id="3.30.1050.10">
    <property type="entry name" value="SCP2 sterol-binding domain"/>
    <property type="match status" value="1"/>
</dbReference>
<evidence type="ECO:0000256" key="1">
    <source>
        <dbReference type="HAMAP-Rule" id="MF_02215"/>
    </source>
</evidence>
<accession>A0ABS8W7Z4</accession>
<protein>
    <recommendedName>
        <fullName evidence="1">Ubiquinone biosynthesis accessory factor UbiJ</fullName>
    </recommendedName>
</protein>
<dbReference type="HAMAP" id="MF_02215">
    <property type="entry name" value="UbiJ"/>
    <property type="match status" value="1"/>
</dbReference>
<organism evidence="3 4">
    <name type="scientific">Motilimonas cestriensis</name>
    <dbReference type="NCBI Taxonomy" id="2742685"/>
    <lineage>
        <taxon>Bacteria</taxon>
        <taxon>Pseudomonadati</taxon>
        <taxon>Pseudomonadota</taxon>
        <taxon>Gammaproteobacteria</taxon>
        <taxon>Alteromonadales</taxon>
        <taxon>Alteromonadales genera incertae sedis</taxon>
        <taxon>Motilimonas</taxon>
    </lineage>
</organism>
<dbReference type="EMBL" id="JAIMJA010000003">
    <property type="protein sequence ID" value="MCE2593871.1"/>
    <property type="molecule type" value="Genomic_DNA"/>
</dbReference>
<comment type="function">
    <text evidence="1">Required for ubiquinone (coenzyme Q) biosynthesis. Binds hydrophobic ubiquinone biosynthetic intermediates via its SCP2 domain and is essential for the stability of the Ubi complex. May constitute a docking platform where Ubi enzymes assemble and access their SCP2-bound polyprenyl substrates.</text>
</comment>
<dbReference type="InterPro" id="IPR003033">
    <property type="entry name" value="SCP2_sterol-bd_dom"/>
</dbReference>
<evidence type="ECO:0000259" key="2">
    <source>
        <dbReference type="Pfam" id="PF02036"/>
    </source>
</evidence>
<comment type="pathway">
    <text evidence="1">Cofactor biosynthesis; ubiquinone biosynthesis.</text>
</comment>
<comment type="caution">
    <text evidence="3">The sequence shown here is derived from an EMBL/GenBank/DDBJ whole genome shotgun (WGS) entry which is preliminary data.</text>
</comment>
<dbReference type="InterPro" id="IPR036527">
    <property type="entry name" value="SCP2_sterol-bd_dom_sf"/>
</dbReference>
<comment type="similarity">
    <text evidence="1">Belongs to the UbiJ family.</text>
</comment>
<dbReference type="Pfam" id="PF02036">
    <property type="entry name" value="SCP2"/>
    <property type="match status" value="1"/>
</dbReference>
<proteinExistence type="inferred from homology"/>
<dbReference type="PANTHER" id="PTHR38693">
    <property type="entry name" value="UBIQUINONE BIOSYNTHESIS PROTEIN UBIJ"/>
    <property type="match status" value="1"/>
</dbReference>
<dbReference type="InterPro" id="IPR038989">
    <property type="entry name" value="UbiJ"/>
</dbReference>
<dbReference type="RefSeq" id="WP_233051462.1">
    <property type="nucleotide sequence ID" value="NZ_JAIMJA010000003.1"/>
</dbReference>
<evidence type="ECO:0000313" key="3">
    <source>
        <dbReference type="EMBL" id="MCE2593871.1"/>
    </source>
</evidence>
<sequence>MPLLSLISAGVETGINSLQLWDRQGQARRKKLAGKVFSIELKELPCPFYFVINAQQVDVLGEYEGEPDVQVKLSVTALDELKDSAKTTSLIKQEKLEVEGDIQLLQQFAQLLTEMDIDWEDELSRYLGDVLAHKLCYGLWQVKRLAGQQLCRLQQNIGEVITEEYRLAPGPLEVAYFCDEVSALEKRTHAALARLEQLAEQITK</sequence>
<reference evidence="3 4" key="1">
    <citation type="journal article" date="2022" name="Environ. Microbiol. Rep.">
        <title>Eco-phylogenetic analyses reveal divergent evolution of vitamin B12 metabolism in the marine bacterial family 'Psychromonadaceae'.</title>
        <authorList>
            <person name="Jin X."/>
            <person name="Yang Y."/>
            <person name="Cao H."/>
            <person name="Gao B."/>
            <person name="Zhao Z."/>
        </authorList>
    </citation>
    <scope>NUCLEOTIDE SEQUENCE [LARGE SCALE GENOMIC DNA]</scope>
    <source>
        <strain evidence="3 4">MKS20</strain>
    </source>
</reference>
<feature type="domain" description="SCP2" evidence="2">
    <location>
        <begin position="22"/>
        <end position="112"/>
    </location>
</feature>
<keyword evidence="1" id="KW-0963">Cytoplasm</keyword>
<dbReference type="Proteomes" id="UP001201273">
    <property type="component" value="Unassembled WGS sequence"/>
</dbReference>
<dbReference type="SUPFAM" id="SSF55718">
    <property type="entry name" value="SCP-like"/>
    <property type="match status" value="1"/>
</dbReference>
<dbReference type="PANTHER" id="PTHR38693:SF1">
    <property type="entry name" value="UBIQUINONE BIOSYNTHESIS ACCESSORY FACTOR UBIJ"/>
    <property type="match status" value="1"/>
</dbReference>
<keyword evidence="1" id="KW-0831">Ubiquinone biosynthesis</keyword>
<evidence type="ECO:0000313" key="4">
    <source>
        <dbReference type="Proteomes" id="UP001201273"/>
    </source>
</evidence>
<comment type="subcellular location">
    <subcellularLocation>
        <location evidence="1">Cytoplasm</location>
    </subcellularLocation>
</comment>
<keyword evidence="4" id="KW-1185">Reference proteome</keyword>
<gene>
    <name evidence="1" type="primary">ubiJ</name>
    <name evidence="3" type="ORF">K6Y31_03475</name>
</gene>